<dbReference type="Pfam" id="PF01370">
    <property type="entry name" value="Epimerase"/>
    <property type="match status" value="1"/>
</dbReference>
<dbReference type="PANTHER" id="PTHR11092">
    <property type="entry name" value="SUGAR NUCLEOTIDE EPIMERASE RELATED"/>
    <property type="match status" value="1"/>
</dbReference>
<dbReference type="KEGG" id="nio:NITINOP_1129"/>
<keyword evidence="5" id="KW-1185">Reference proteome</keyword>
<dbReference type="EMBL" id="LN885086">
    <property type="protein sequence ID" value="CUQ66104.1"/>
    <property type="molecule type" value="Genomic_DNA"/>
</dbReference>
<accession>A0A0S4KSC4</accession>
<evidence type="ECO:0000313" key="4">
    <source>
        <dbReference type="EMBL" id="CUQ66104.1"/>
    </source>
</evidence>
<evidence type="ECO:0000256" key="1">
    <source>
        <dbReference type="ARBA" id="ARBA00009353"/>
    </source>
</evidence>
<evidence type="ECO:0000259" key="3">
    <source>
        <dbReference type="Pfam" id="PF08338"/>
    </source>
</evidence>
<dbReference type="Proteomes" id="UP000066284">
    <property type="component" value="Chromosome 1"/>
</dbReference>
<name>A0A0S4KSC4_9BACT</name>
<evidence type="ECO:0008006" key="6">
    <source>
        <dbReference type="Google" id="ProtNLM"/>
    </source>
</evidence>
<evidence type="ECO:0000259" key="2">
    <source>
        <dbReference type="Pfam" id="PF01370"/>
    </source>
</evidence>
<evidence type="ECO:0000313" key="5">
    <source>
        <dbReference type="Proteomes" id="UP000066284"/>
    </source>
</evidence>
<dbReference type="InterPro" id="IPR001509">
    <property type="entry name" value="Epimerase_deHydtase"/>
</dbReference>
<dbReference type="PANTHER" id="PTHR11092:SF0">
    <property type="entry name" value="EPIMERASE FAMILY PROTEIN SDR39U1"/>
    <property type="match status" value="1"/>
</dbReference>
<sequence>MQGAVREHQQDQPDGRDIMNVIVAGGTGFIGRALCASLVQGGHRVTVLARTKGTPQGAQANPTVVEWDGMREGAWERCFDGADAVINLAGAPIAESRWTEARKRRITDSRILTTRLLVQAISRQSSRPSILINASGIGYYGAGDDRILDERSPSGKGFLADLCLQWEAEASLAGQFGTRVVLLRTGMVLERDGGALPRMVLPFKLFMGGPILPGSQWVSWIHRQDHIGLIRWAMETPHVSGPLNAVAPEPETMRRFCAVLGRVLGRPSWLPVPRAALHLVLGELGSLLTTGQRVRPAKALAGGYVFRYPSLEPALRAIFSRE</sequence>
<feature type="domain" description="DUF1731" evidence="3">
    <location>
        <begin position="272"/>
        <end position="318"/>
    </location>
</feature>
<gene>
    <name evidence="4" type="ORF">NITINOP_1129</name>
</gene>
<protein>
    <recommendedName>
        <fullName evidence="6">Epimerase family protein YfcH</fullName>
    </recommendedName>
</protein>
<feature type="domain" description="NAD-dependent epimerase/dehydratase" evidence="2">
    <location>
        <begin position="21"/>
        <end position="238"/>
    </location>
</feature>
<proteinExistence type="inferred from homology"/>
<dbReference type="Gene3D" id="3.40.50.720">
    <property type="entry name" value="NAD(P)-binding Rossmann-like Domain"/>
    <property type="match status" value="1"/>
</dbReference>
<reference evidence="5" key="1">
    <citation type="submission" date="2015-09" db="EMBL/GenBank/DDBJ databases">
        <authorList>
            <person name="Daims H."/>
        </authorList>
    </citation>
    <scope>NUCLEOTIDE SEQUENCE [LARGE SCALE GENOMIC DNA]</scope>
</reference>
<dbReference type="Pfam" id="PF08338">
    <property type="entry name" value="DUF1731"/>
    <property type="match status" value="1"/>
</dbReference>
<dbReference type="SUPFAM" id="SSF51735">
    <property type="entry name" value="NAD(P)-binding Rossmann-fold domains"/>
    <property type="match status" value="1"/>
</dbReference>
<dbReference type="AlphaFoldDB" id="A0A0S4KSC4"/>
<dbReference type="CDD" id="cd05242">
    <property type="entry name" value="SDR_a8"/>
    <property type="match status" value="1"/>
</dbReference>
<dbReference type="InterPro" id="IPR036291">
    <property type="entry name" value="NAD(P)-bd_dom_sf"/>
</dbReference>
<comment type="similarity">
    <text evidence="1">Belongs to the NAD(P)-dependent epimerase/dehydratase family. SDR39U1 subfamily.</text>
</comment>
<dbReference type="InterPro" id="IPR010099">
    <property type="entry name" value="SDR39U1"/>
</dbReference>
<dbReference type="NCBIfam" id="TIGR01777">
    <property type="entry name" value="yfcH"/>
    <property type="match status" value="1"/>
</dbReference>
<dbReference type="STRING" id="1715989.NITINOP_1129"/>
<organism evidence="4 5">
    <name type="scientific">Candidatus Nitrospira inopinata</name>
    <dbReference type="NCBI Taxonomy" id="1715989"/>
    <lineage>
        <taxon>Bacteria</taxon>
        <taxon>Pseudomonadati</taxon>
        <taxon>Nitrospirota</taxon>
        <taxon>Nitrospiria</taxon>
        <taxon>Nitrospirales</taxon>
        <taxon>Nitrospiraceae</taxon>
        <taxon>Nitrospira</taxon>
    </lineage>
</organism>
<dbReference type="InterPro" id="IPR013549">
    <property type="entry name" value="DUF1731"/>
</dbReference>